<dbReference type="HAMAP" id="MF_01885">
    <property type="entry name" value="tRNA_methyltr_TrmL"/>
    <property type="match status" value="1"/>
</dbReference>
<dbReference type="PATRIC" id="fig|389348.3.peg.2239"/>
<comment type="subcellular location">
    <subcellularLocation>
        <location evidence="6">Cytoplasm</location>
    </subcellularLocation>
</comment>
<sequence>MKIILFQPQIPQNAGNIVRTCAVTGSDLIMVHPLGFSTHDRWLKRAGLDYWEGVSVSFIEDLQSYLENQKVPFYFFSSKASTLYSEVSYTPDSILIFGSETHGLPALFQDKWPERFVTIPMRPEARCLNLATSAGIALYEAWRQQGFYQK</sequence>
<name>A0A0U5CRI6_9BACT</name>
<dbReference type="PANTHER" id="PTHR42971:SF1">
    <property type="entry name" value="TRNA (CYTIDINE(34)-2'-O)-METHYLTRANSFERASE"/>
    <property type="match status" value="1"/>
</dbReference>
<dbReference type="CDD" id="cd18094">
    <property type="entry name" value="SpoU-like_TrmL"/>
    <property type="match status" value="1"/>
</dbReference>
<dbReference type="PIRSF" id="PIRSF029256">
    <property type="entry name" value="SpoU_TrmH_prd"/>
    <property type="match status" value="1"/>
</dbReference>
<gene>
    <name evidence="9" type="ORF">PNK_1992</name>
</gene>
<dbReference type="EMBL" id="LN879502">
    <property type="protein sequence ID" value="CUI17596.1"/>
    <property type="molecule type" value="Genomic_DNA"/>
</dbReference>
<dbReference type="KEGG" id="pnl:PNK_1992"/>
<dbReference type="SUPFAM" id="SSF75217">
    <property type="entry name" value="alpha/beta knot"/>
    <property type="match status" value="1"/>
</dbReference>
<dbReference type="InterPro" id="IPR029026">
    <property type="entry name" value="tRNA_m1G_MTases_N"/>
</dbReference>
<comment type="caution">
    <text evidence="6">Lacks conserved residue(s) required for the propagation of feature annotation.</text>
</comment>
<dbReference type="InParanoid" id="A0A0U5CRI6"/>
<evidence type="ECO:0000256" key="1">
    <source>
        <dbReference type="ARBA" id="ARBA00022490"/>
    </source>
</evidence>
<dbReference type="InterPro" id="IPR029028">
    <property type="entry name" value="Alpha/beta_knot_MTases"/>
</dbReference>
<dbReference type="GO" id="GO:0003723">
    <property type="term" value="F:RNA binding"/>
    <property type="evidence" value="ECO:0007669"/>
    <property type="project" value="InterPro"/>
</dbReference>
<keyword evidence="3 6" id="KW-0808">Transferase</keyword>
<evidence type="ECO:0000256" key="4">
    <source>
        <dbReference type="ARBA" id="ARBA00022691"/>
    </source>
</evidence>
<keyword evidence="10" id="KW-1185">Reference proteome</keyword>
<keyword evidence="2 6" id="KW-0489">Methyltransferase</keyword>
<feature type="domain" description="tRNA/rRNA methyltransferase SpoU type" evidence="8">
    <location>
        <begin position="2"/>
        <end position="139"/>
    </location>
</feature>
<reference evidence="10" key="1">
    <citation type="submission" date="2015-09" db="EMBL/GenBank/DDBJ databases">
        <authorList>
            <person name="Bertelli C."/>
        </authorList>
    </citation>
    <scope>NUCLEOTIDE SEQUENCE [LARGE SCALE GENOMIC DNA]</scope>
    <source>
        <strain evidence="10">KNic</strain>
    </source>
</reference>
<dbReference type="FunCoup" id="A0A0U5CRI6">
    <property type="interactions" value="199"/>
</dbReference>
<accession>A0A0U5CRI6</accession>
<dbReference type="Proteomes" id="UP000069902">
    <property type="component" value="Chromosome cPNK"/>
</dbReference>
<dbReference type="GO" id="GO:0005737">
    <property type="term" value="C:cytoplasm"/>
    <property type="evidence" value="ECO:0007669"/>
    <property type="project" value="UniProtKB-SubCell"/>
</dbReference>
<evidence type="ECO:0000259" key="8">
    <source>
        <dbReference type="Pfam" id="PF00588"/>
    </source>
</evidence>
<dbReference type="Gene3D" id="3.40.1280.10">
    <property type="match status" value="1"/>
</dbReference>
<proteinExistence type="inferred from homology"/>
<dbReference type="GO" id="GO:0141102">
    <property type="term" value="F:tRNA (5-carboxymethylaminomethyluridine(34)-2'-O)-methyltransferase activity"/>
    <property type="evidence" value="ECO:0007669"/>
    <property type="project" value="RHEA"/>
</dbReference>
<dbReference type="AlphaFoldDB" id="A0A0U5CRI6"/>
<evidence type="ECO:0000256" key="6">
    <source>
        <dbReference type="HAMAP-Rule" id="MF_01885"/>
    </source>
</evidence>
<dbReference type="GO" id="GO:0002130">
    <property type="term" value="P:wobble position ribose methylation"/>
    <property type="evidence" value="ECO:0007669"/>
    <property type="project" value="TreeGrafter"/>
</dbReference>
<protein>
    <recommendedName>
        <fullName evidence="6">Putative tRNA (cytidine(34)-2'-O)-methyltransferase</fullName>
        <ecNumber evidence="6">2.1.1.207</ecNumber>
    </recommendedName>
    <alternativeName>
        <fullName evidence="6">tRNA (cytidine/uridine-2'-O-)-methyltransferase</fullName>
    </alternativeName>
</protein>
<dbReference type="GO" id="GO:0141098">
    <property type="term" value="F:tRNA (cytidine(34)-2'-O)-methyltransferase activity"/>
    <property type="evidence" value="ECO:0007669"/>
    <property type="project" value="RHEA"/>
</dbReference>
<dbReference type="Pfam" id="PF00588">
    <property type="entry name" value="SpoU_methylase"/>
    <property type="match status" value="1"/>
</dbReference>
<feature type="binding site" evidence="6 7">
    <location>
        <position position="119"/>
    </location>
    <ligand>
        <name>S-adenosyl-L-methionine</name>
        <dbReference type="ChEBI" id="CHEBI:59789"/>
    </ligand>
</feature>
<feature type="binding site" evidence="6 7">
    <location>
        <position position="98"/>
    </location>
    <ligand>
        <name>S-adenosyl-L-methionine</name>
        <dbReference type="ChEBI" id="CHEBI:59789"/>
    </ligand>
</feature>
<evidence type="ECO:0000256" key="3">
    <source>
        <dbReference type="ARBA" id="ARBA00022679"/>
    </source>
</evidence>
<dbReference type="PANTHER" id="PTHR42971">
    <property type="entry name" value="TRNA (CYTIDINE(34)-2'-O)-METHYLTRANSFERASE"/>
    <property type="match status" value="1"/>
</dbReference>
<evidence type="ECO:0000256" key="7">
    <source>
        <dbReference type="PIRSR" id="PIRSR029256-1"/>
    </source>
</evidence>
<comment type="similarity">
    <text evidence="6">Belongs to the class IV-like SAM-binding methyltransferase superfamily. RNA methyltransferase TrmH family. TrmL subfamily.</text>
</comment>
<evidence type="ECO:0000256" key="2">
    <source>
        <dbReference type="ARBA" id="ARBA00022603"/>
    </source>
</evidence>
<organism evidence="9 10">
    <name type="scientific">Candidatus Protochlamydia naegleriophila</name>
    <dbReference type="NCBI Taxonomy" id="389348"/>
    <lineage>
        <taxon>Bacteria</taxon>
        <taxon>Pseudomonadati</taxon>
        <taxon>Chlamydiota</taxon>
        <taxon>Chlamydiia</taxon>
        <taxon>Parachlamydiales</taxon>
        <taxon>Parachlamydiaceae</taxon>
        <taxon>Candidatus Protochlamydia</taxon>
    </lineage>
</organism>
<evidence type="ECO:0000313" key="9">
    <source>
        <dbReference type="EMBL" id="CUI17596.1"/>
    </source>
</evidence>
<dbReference type="RefSeq" id="WP_032123887.1">
    <property type="nucleotide sequence ID" value="NZ_LN879502.1"/>
</dbReference>
<keyword evidence="4 6" id="KW-0949">S-adenosyl-L-methionine</keyword>
<evidence type="ECO:0000256" key="5">
    <source>
        <dbReference type="ARBA" id="ARBA00022694"/>
    </source>
</evidence>
<comment type="catalytic activity">
    <reaction evidence="6">
        <text>5-carboxymethylaminomethyluridine(34) in tRNA(Leu) + S-adenosyl-L-methionine = 5-carboxymethylaminomethyl-2'-O-methyluridine(34) in tRNA(Leu) + S-adenosyl-L-homocysteine + H(+)</text>
        <dbReference type="Rhea" id="RHEA:43088"/>
        <dbReference type="Rhea" id="RHEA-COMP:10333"/>
        <dbReference type="Rhea" id="RHEA-COMP:10334"/>
        <dbReference type="ChEBI" id="CHEBI:15378"/>
        <dbReference type="ChEBI" id="CHEBI:57856"/>
        <dbReference type="ChEBI" id="CHEBI:59789"/>
        <dbReference type="ChEBI" id="CHEBI:74508"/>
        <dbReference type="ChEBI" id="CHEBI:74511"/>
        <dbReference type="EC" id="2.1.1.207"/>
    </reaction>
</comment>
<dbReference type="InterPro" id="IPR016914">
    <property type="entry name" value="TrmL"/>
</dbReference>
<dbReference type="InterPro" id="IPR001537">
    <property type="entry name" value="SpoU_MeTrfase"/>
</dbReference>
<dbReference type="EC" id="2.1.1.207" evidence="6"/>
<comment type="function">
    <text evidence="6">Could methylate the ribose at the nucleotide 34 wobble position in tRNA.</text>
</comment>
<dbReference type="STRING" id="389348.PNK_1992"/>
<evidence type="ECO:0000313" key="10">
    <source>
        <dbReference type="Proteomes" id="UP000069902"/>
    </source>
</evidence>
<keyword evidence="5 6" id="KW-0819">tRNA processing</keyword>
<keyword evidence="1 6" id="KW-0963">Cytoplasm</keyword>
<comment type="catalytic activity">
    <reaction evidence="6">
        <text>cytidine(34) in tRNA + S-adenosyl-L-methionine = 2'-O-methylcytidine(34) in tRNA + S-adenosyl-L-homocysteine + H(+)</text>
        <dbReference type="Rhea" id="RHEA:43084"/>
        <dbReference type="Rhea" id="RHEA-COMP:10331"/>
        <dbReference type="Rhea" id="RHEA-COMP:10332"/>
        <dbReference type="ChEBI" id="CHEBI:15378"/>
        <dbReference type="ChEBI" id="CHEBI:57856"/>
        <dbReference type="ChEBI" id="CHEBI:59789"/>
        <dbReference type="ChEBI" id="CHEBI:74495"/>
        <dbReference type="ChEBI" id="CHEBI:82748"/>
        <dbReference type="EC" id="2.1.1.207"/>
    </reaction>
</comment>